<evidence type="ECO:0000256" key="1">
    <source>
        <dbReference type="ARBA" id="ARBA00001968"/>
    </source>
</evidence>
<evidence type="ECO:0000256" key="3">
    <source>
        <dbReference type="ARBA" id="ARBA00023080"/>
    </source>
</evidence>
<sequence length="221" mass="25022">MYANSFRMVTILLLKQLNRDLLMKQEHSLKILLASSSPRRLQILQEHGIFAVVMPANIEEIQEKGEGAKAYVTRLAREKAQAILPQISIESTDLILAADTTVAYESHILEKPQDAKDAYRMLTMLSGKTHEVYTGFALIFLPEQRLYVDCVTTKVTFHELSKQQIQDYIDSGDPFDKAGGYGIQKVRDSFVKEIAGSYYNVMGLPIEEILKKISFECAEEL</sequence>
<dbReference type="STRING" id="456.Ljor_1267"/>
<comment type="caution">
    <text evidence="5">The sequence shown here is derived from an EMBL/GenBank/DDBJ whole genome shotgun (WGS) entry which is preliminary data.</text>
</comment>
<feature type="site" description="Important for substrate specificity" evidence="4">
    <location>
        <position position="39"/>
    </location>
</feature>
<dbReference type="GO" id="GO:0036221">
    <property type="term" value="F:UTP diphosphatase activity"/>
    <property type="evidence" value="ECO:0007669"/>
    <property type="project" value="RHEA"/>
</dbReference>
<dbReference type="Proteomes" id="UP000055035">
    <property type="component" value="Unassembled WGS sequence"/>
</dbReference>
<comment type="similarity">
    <text evidence="4">Belongs to the Maf family. YhdE subfamily.</text>
</comment>
<comment type="cofactor">
    <cofactor evidence="1 4">
        <name>a divalent metal cation</name>
        <dbReference type="ChEBI" id="CHEBI:60240"/>
    </cofactor>
</comment>
<comment type="function">
    <text evidence="4">Nucleoside triphosphate pyrophosphatase that hydrolyzes dTTP and UTP. May have a dual role in cell division arrest and in preventing the incorporation of modified nucleotides into cellular nucleic acids.</text>
</comment>
<comment type="catalytic activity">
    <reaction evidence="4">
        <text>dTTP + H2O = dTMP + diphosphate + H(+)</text>
        <dbReference type="Rhea" id="RHEA:28534"/>
        <dbReference type="ChEBI" id="CHEBI:15377"/>
        <dbReference type="ChEBI" id="CHEBI:15378"/>
        <dbReference type="ChEBI" id="CHEBI:33019"/>
        <dbReference type="ChEBI" id="CHEBI:37568"/>
        <dbReference type="ChEBI" id="CHEBI:63528"/>
        <dbReference type="EC" id="3.6.1.9"/>
    </reaction>
</comment>
<dbReference type="InterPro" id="IPR003697">
    <property type="entry name" value="Maf-like"/>
</dbReference>
<dbReference type="PIRSF" id="PIRSF006305">
    <property type="entry name" value="Maf"/>
    <property type="match status" value="1"/>
</dbReference>
<keyword evidence="2 4" id="KW-0378">Hydrolase</keyword>
<dbReference type="HAMAP" id="MF_00528">
    <property type="entry name" value="Maf"/>
    <property type="match status" value="1"/>
</dbReference>
<keyword evidence="4" id="KW-0963">Cytoplasm</keyword>
<organism evidence="5 6">
    <name type="scientific">Legionella jordanis</name>
    <dbReference type="NCBI Taxonomy" id="456"/>
    <lineage>
        <taxon>Bacteria</taxon>
        <taxon>Pseudomonadati</taxon>
        <taxon>Pseudomonadota</taxon>
        <taxon>Gammaproteobacteria</taxon>
        <taxon>Legionellales</taxon>
        <taxon>Legionellaceae</taxon>
        <taxon>Legionella</taxon>
    </lineage>
</organism>
<keyword evidence="6" id="KW-1185">Reference proteome</keyword>
<dbReference type="SUPFAM" id="SSF52972">
    <property type="entry name" value="ITPase-like"/>
    <property type="match status" value="1"/>
</dbReference>
<dbReference type="AlphaFoldDB" id="A0A0W0VA02"/>
<proteinExistence type="inferred from homology"/>
<feature type="site" description="Important for substrate specificity" evidence="4">
    <location>
        <position position="184"/>
    </location>
</feature>
<dbReference type="GO" id="GO:0036218">
    <property type="term" value="F:dTTP diphosphatase activity"/>
    <property type="evidence" value="ECO:0007669"/>
    <property type="project" value="RHEA"/>
</dbReference>
<dbReference type="GO" id="GO:0009117">
    <property type="term" value="P:nucleotide metabolic process"/>
    <property type="evidence" value="ECO:0007669"/>
    <property type="project" value="UniProtKB-KW"/>
</dbReference>
<gene>
    <name evidence="5" type="primary">yhdE</name>
    <name evidence="5" type="ORF">Ljor_1267</name>
</gene>
<protein>
    <recommendedName>
        <fullName evidence="4">dTTP/UTP pyrophosphatase</fullName>
        <shortName evidence="4">dTTPase/UTPase</shortName>
        <ecNumber evidence="4">3.6.1.9</ecNumber>
    </recommendedName>
    <alternativeName>
        <fullName evidence="4">Nucleoside triphosphate pyrophosphatase</fullName>
    </alternativeName>
    <alternativeName>
        <fullName evidence="4">Nucleotide pyrophosphatase</fullName>
        <shortName evidence="4">Nucleotide PPase</shortName>
    </alternativeName>
</protein>
<accession>A0A0W0VA02</accession>
<dbReference type="GO" id="GO:0005737">
    <property type="term" value="C:cytoplasm"/>
    <property type="evidence" value="ECO:0007669"/>
    <property type="project" value="UniProtKB-SubCell"/>
</dbReference>
<feature type="active site" description="Proton acceptor" evidence="4">
    <location>
        <position position="99"/>
    </location>
</feature>
<keyword evidence="3 4" id="KW-0546">Nucleotide metabolism</keyword>
<evidence type="ECO:0000313" key="6">
    <source>
        <dbReference type="Proteomes" id="UP000055035"/>
    </source>
</evidence>
<feature type="site" description="Important for substrate specificity" evidence="4">
    <location>
        <position position="100"/>
    </location>
</feature>
<dbReference type="PANTHER" id="PTHR43213:SF5">
    <property type="entry name" value="BIFUNCTIONAL DTTP_UTP PYROPHOSPHATASE_METHYLTRANSFERASE PROTEIN-RELATED"/>
    <property type="match status" value="1"/>
</dbReference>
<name>A0A0W0VA02_9GAMM</name>
<reference evidence="5 6" key="1">
    <citation type="submission" date="2015-11" db="EMBL/GenBank/DDBJ databases">
        <title>Genomic analysis of 38 Legionella species identifies large and diverse effector repertoires.</title>
        <authorList>
            <person name="Burstein D."/>
            <person name="Amaro F."/>
            <person name="Zusman T."/>
            <person name="Lifshitz Z."/>
            <person name="Cohen O."/>
            <person name="Gilbert J.A."/>
            <person name="Pupko T."/>
            <person name="Shuman H.A."/>
            <person name="Segal G."/>
        </authorList>
    </citation>
    <scope>NUCLEOTIDE SEQUENCE [LARGE SCALE GENOMIC DNA]</scope>
    <source>
        <strain evidence="5 6">BL-540</strain>
    </source>
</reference>
<evidence type="ECO:0000313" key="5">
    <source>
        <dbReference type="EMBL" id="KTD16961.1"/>
    </source>
</evidence>
<dbReference type="NCBIfam" id="TIGR00172">
    <property type="entry name" value="maf"/>
    <property type="match status" value="1"/>
</dbReference>
<dbReference type="PATRIC" id="fig|456.5.peg.1354"/>
<evidence type="ECO:0000256" key="2">
    <source>
        <dbReference type="ARBA" id="ARBA00022801"/>
    </source>
</evidence>
<dbReference type="PANTHER" id="PTHR43213">
    <property type="entry name" value="BIFUNCTIONAL DTTP/UTP PYROPHOSPHATASE/METHYLTRANSFERASE PROTEIN-RELATED"/>
    <property type="match status" value="1"/>
</dbReference>
<evidence type="ECO:0000256" key="4">
    <source>
        <dbReference type="HAMAP-Rule" id="MF_00528"/>
    </source>
</evidence>
<comment type="subcellular location">
    <subcellularLocation>
        <location evidence="4">Cytoplasm</location>
    </subcellularLocation>
</comment>
<dbReference type="InterPro" id="IPR029001">
    <property type="entry name" value="ITPase-like_fam"/>
</dbReference>
<comment type="caution">
    <text evidence="4">Lacks conserved residue(s) required for the propagation of feature annotation.</text>
</comment>
<dbReference type="Gene3D" id="3.90.950.10">
    <property type="match status" value="1"/>
</dbReference>
<dbReference type="CDD" id="cd00555">
    <property type="entry name" value="Maf"/>
    <property type="match status" value="1"/>
</dbReference>
<dbReference type="EMBL" id="LNYJ01000011">
    <property type="protein sequence ID" value="KTD16961.1"/>
    <property type="molecule type" value="Genomic_DNA"/>
</dbReference>
<dbReference type="Pfam" id="PF02545">
    <property type="entry name" value="Maf"/>
    <property type="match status" value="1"/>
</dbReference>
<comment type="catalytic activity">
    <reaction evidence="4">
        <text>UTP + H2O = UMP + diphosphate + H(+)</text>
        <dbReference type="Rhea" id="RHEA:29395"/>
        <dbReference type="ChEBI" id="CHEBI:15377"/>
        <dbReference type="ChEBI" id="CHEBI:15378"/>
        <dbReference type="ChEBI" id="CHEBI:33019"/>
        <dbReference type="ChEBI" id="CHEBI:46398"/>
        <dbReference type="ChEBI" id="CHEBI:57865"/>
        <dbReference type="EC" id="3.6.1.9"/>
    </reaction>
</comment>
<dbReference type="EC" id="3.6.1.9" evidence="4"/>